<dbReference type="OrthoDB" id="9815592at2"/>
<evidence type="ECO:0000259" key="5">
    <source>
        <dbReference type="SMART" id="SM01266"/>
    </source>
</evidence>
<dbReference type="AlphaFoldDB" id="A0A2H5EWX2"/>
<dbReference type="GO" id="GO:0016407">
    <property type="term" value="F:acetyltransferase activity"/>
    <property type="evidence" value="ECO:0007669"/>
    <property type="project" value="InterPro"/>
</dbReference>
<dbReference type="Pfam" id="PF12464">
    <property type="entry name" value="Mac"/>
    <property type="match status" value="1"/>
</dbReference>
<keyword evidence="4" id="KW-0012">Acyltransferase</keyword>
<dbReference type="InterPro" id="IPR011004">
    <property type="entry name" value="Trimer_LpxA-like_sf"/>
</dbReference>
<accession>A0A2H5EWX2</accession>
<dbReference type="CDD" id="cd03357">
    <property type="entry name" value="LbH_MAT_GAT"/>
    <property type="match status" value="1"/>
</dbReference>
<name>A0A2H5EWX2_9RHOB</name>
<gene>
    <name evidence="6" type="ORF">CX676_06150</name>
</gene>
<dbReference type="SUPFAM" id="SSF51161">
    <property type="entry name" value="Trimeric LpxA-like enzymes"/>
    <property type="match status" value="1"/>
</dbReference>
<evidence type="ECO:0000256" key="4">
    <source>
        <dbReference type="ARBA" id="ARBA00023315"/>
    </source>
</evidence>
<evidence type="ECO:0000256" key="2">
    <source>
        <dbReference type="ARBA" id="ARBA00022679"/>
    </source>
</evidence>
<dbReference type="Pfam" id="PF00132">
    <property type="entry name" value="Hexapep"/>
    <property type="match status" value="1"/>
</dbReference>
<evidence type="ECO:0000313" key="7">
    <source>
        <dbReference type="Proteomes" id="UP000234530"/>
    </source>
</evidence>
<dbReference type="KEGG" id="pzh:CX676_06150"/>
<keyword evidence="3" id="KW-0677">Repeat</keyword>
<keyword evidence="2 6" id="KW-0808">Transferase</keyword>
<dbReference type="Proteomes" id="UP000234530">
    <property type="component" value="Chromosome"/>
</dbReference>
<dbReference type="SMART" id="SM01266">
    <property type="entry name" value="Mac"/>
    <property type="match status" value="1"/>
</dbReference>
<comment type="similarity">
    <text evidence="1">Belongs to the transferase hexapeptide repeat family.</text>
</comment>
<organism evidence="6 7">
    <name type="scientific">Paracoccus zhejiangensis</name>
    <dbReference type="NCBI Taxonomy" id="1077935"/>
    <lineage>
        <taxon>Bacteria</taxon>
        <taxon>Pseudomonadati</taxon>
        <taxon>Pseudomonadota</taxon>
        <taxon>Alphaproteobacteria</taxon>
        <taxon>Rhodobacterales</taxon>
        <taxon>Paracoccaceae</taxon>
        <taxon>Paracoccus</taxon>
    </lineage>
</organism>
<dbReference type="RefSeq" id="WP_101751833.1">
    <property type="nucleotide sequence ID" value="NZ_CP025430.1"/>
</dbReference>
<protein>
    <submittedName>
        <fullName evidence="6">Maltose acetyltransferase</fullName>
    </submittedName>
</protein>
<evidence type="ECO:0000256" key="1">
    <source>
        <dbReference type="ARBA" id="ARBA00007274"/>
    </source>
</evidence>
<proteinExistence type="inferred from homology"/>
<dbReference type="PROSITE" id="PS00101">
    <property type="entry name" value="HEXAPEP_TRANSFERASES"/>
    <property type="match status" value="1"/>
</dbReference>
<reference evidence="6 7" key="1">
    <citation type="journal article" date="2013" name="Antonie Van Leeuwenhoek">
        <title>Paracoccus zhejiangensis sp. nov., isolated from activated sludge in wastewater-treatment system.</title>
        <authorList>
            <person name="Wu Z.G."/>
            <person name="Zhang D.F."/>
            <person name="Liu Y.L."/>
            <person name="Wang F."/>
            <person name="Jiang X."/>
            <person name="Li C."/>
            <person name="Li S.P."/>
            <person name="Hong Q."/>
            <person name="Li W.J."/>
        </authorList>
    </citation>
    <scope>NUCLEOTIDE SEQUENCE [LARGE SCALE GENOMIC DNA]</scope>
    <source>
        <strain evidence="6 7">J6</strain>
    </source>
</reference>
<dbReference type="InterPro" id="IPR024688">
    <property type="entry name" value="Mac_dom"/>
</dbReference>
<dbReference type="InterPro" id="IPR018357">
    <property type="entry name" value="Hexapep_transf_CS"/>
</dbReference>
<dbReference type="InterPro" id="IPR051159">
    <property type="entry name" value="Hexapeptide_acetyltransf"/>
</dbReference>
<keyword evidence="7" id="KW-1185">Reference proteome</keyword>
<dbReference type="Gene3D" id="2.160.10.10">
    <property type="entry name" value="Hexapeptide repeat proteins"/>
    <property type="match status" value="1"/>
</dbReference>
<dbReference type="InterPro" id="IPR001451">
    <property type="entry name" value="Hexapep"/>
</dbReference>
<evidence type="ECO:0000313" key="6">
    <source>
        <dbReference type="EMBL" id="AUH63792.1"/>
    </source>
</evidence>
<feature type="domain" description="Maltose/galactoside acetyltransferase" evidence="5">
    <location>
        <begin position="10"/>
        <end position="64"/>
    </location>
</feature>
<dbReference type="PANTHER" id="PTHR23416:SF23">
    <property type="entry name" value="ACETYLTRANSFERASE C18B11.09C-RELATED"/>
    <property type="match status" value="1"/>
</dbReference>
<evidence type="ECO:0000256" key="3">
    <source>
        <dbReference type="ARBA" id="ARBA00022737"/>
    </source>
</evidence>
<dbReference type="EMBL" id="CP025430">
    <property type="protein sequence ID" value="AUH63792.1"/>
    <property type="molecule type" value="Genomic_DNA"/>
</dbReference>
<dbReference type="GO" id="GO:0008374">
    <property type="term" value="F:O-acyltransferase activity"/>
    <property type="evidence" value="ECO:0007669"/>
    <property type="project" value="TreeGrafter"/>
</dbReference>
<dbReference type="PANTHER" id="PTHR23416">
    <property type="entry name" value="SIALIC ACID SYNTHASE-RELATED"/>
    <property type="match status" value="1"/>
</dbReference>
<sequence>MTGPTGRSERQKMAAGEWYRCIDDELDALRWQARRAVHSHNSLPPDQRGSMAPELHALFAGIGVGAFLEAPFHCTYGFNISLGDAVYLNAGATLLDCAPIRIGSRTMLGPNVQIYCAEHHKDRALRSQGLEIALPVLIGEDVWIGGGAVILGGVTIGDGAIIGAGSVVTRDVAAGAMVAGNPARLMGRAAADGQA</sequence>